<dbReference type="PROSITE" id="PS51176">
    <property type="entry name" value="PDH_ADH"/>
    <property type="match status" value="1"/>
</dbReference>
<evidence type="ECO:0000313" key="5">
    <source>
        <dbReference type="EMBL" id="RGP02778.1"/>
    </source>
</evidence>
<dbReference type="InterPro" id="IPR003099">
    <property type="entry name" value="Prephen_DH"/>
</dbReference>
<evidence type="ECO:0000313" key="7">
    <source>
        <dbReference type="Proteomes" id="UP000261031"/>
    </source>
</evidence>
<evidence type="ECO:0000256" key="2">
    <source>
        <dbReference type="ARBA" id="ARBA00023002"/>
    </source>
</evidence>
<reference evidence="7 8" key="1">
    <citation type="submission" date="2018-08" db="EMBL/GenBank/DDBJ databases">
        <title>A genome reference for cultivated species of the human gut microbiota.</title>
        <authorList>
            <person name="Zou Y."/>
            <person name="Xue W."/>
            <person name="Luo G."/>
        </authorList>
    </citation>
    <scope>NUCLEOTIDE SEQUENCE [LARGE SCALE GENOMIC DNA]</scope>
    <source>
        <strain evidence="6 8">CF01-1</strain>
        <strain evidence="5 7">OF05-12</strain>
    </source>
</reference>
<protein>
    <submittedName>
        <fullName evidence="6">Prephenate dehydrogenase/arogenate dehydrogenase family protein</fullName>
    </submittedName>
</protein>
<dbReference type="Proteomes" id="UP000261031">
    <property type="component" value="Unassembled WGS sequence"/>
</dbReference>
<dbReference type="PANTHER" id="PTHR21363:SF0">
    <property type="entry name" value="PREPHENATE DEHYDROGENASE [NADP(+)]"/>
    <property type="match status" value="1"/>
</dbReference>
<dbReference type="InterPro" id="IPR046826">
    <property type="entry name" value="PDH_N"/>
</dbReference>
<dbReference type="Pfam" id="PF20463">
    <property type="entry name" value="PDH_C"/>
    <property type="match status" value="1"/>
</dbReference>
<evidence type="ECO:0000313" key="6">
    <source>
        <dbReference type="EMBL" id="RGY77390.1"/>
    </source>
</evidence>
<dbReference type="SUPFAM" id="SSF48179">
    <property type="entry name" value="6-phosphogluconate dehydrogenase C-terminal domain-like"/>
    <property type="match status" value="1"/>
</dbReference>
<dbReference type="InterPro" id="IPR008927">
    <property type="entry name" value="6-PGluconate_DH-like_C_sf"/>
</dbReference>
<dbReference type="Proteomes" id="UP001197735">
    <property type="component" value="Unassembled WGS sequence"/>
</dbReference>
<gene>
    <name evidence="6" type="ORF">DXA22_04265</name>
    <name evidence="5" type="ORF">DXA79_06080</name>
    <name evidence="4" type="ORF">KZP06_07065</name>
</gene>
<dbReference type="GO" id="GO:0006571">
    <property type="term" value="P:tyrosine biosynthetic process"/>
    <property type="evidence" value="ECO:0007669"/>
    <property type="project" value="InterPro"/>
</dbReference>
<keyword evidence="2" id="KW-0560">Oxidoreductase</keyword>
<dbReference type="PANTHER" id="PTHR21363">
    <property type="entry name" value="PREPHENATE DEHYDROGENASE"/>
    <property type="match status" value="1"/>
</dbReference>
<dbReference type="AlphaFoldDB" id="A0A3E5AZT8"/>
<dbReference type="InterPro" id="IPR046825">
    <property type="entry name" value="PDH_C"/>
</dbReference>
<sequence>MAEQRNGRKGADVVKQRIAIVGLGLIGGSLARRLVNAGCEVIAWNHNDRPYETAKADGIRCVSTLAALADTKPDVLVLCNPLKAMPQILGALKPLIDTDITTLTDVGSVKAMVREQVKAVGLEHCYVGAHPMAGNELSGWESSDPTLYDGALWAITVDENTEYQRFRAVATMIVDHCSNRLIVLDDATHDRCAALISHMPHVISTAMINELVANPNRNIAAALAAGSWRDMTRVALTDPNRTRAMVEEDAANVEALLRNMANRLTLMANVLHGMTTQQGSPTAGDDKEMARFFIQGQPFREYKALAKEPDFEERCETVELAIPETGWQQMLLESARRGEHIVRFDGYRQAMAQVRSAV</sequence>
<proteinExistence type="inferred from homology"/>
<comment type="caution">
    <text evidence="6">The sequence shown here is derived from an EMBL/GenBank/DDBJ whole genome shotgun (WGS) entry which is preliminary data.</text>
</comment>
<dbReference type="EMBL" id="JAHXEI010000006">
    <property type="protein sequence ID" value="MCB4880483.1"/>
    <property type="molecule type" value="Genomic_DNA"/>
</dbReference>
<dbReference type="Gene3D" id="3.40.50.720">
    <property type="entry name" value="NAD(P)-binding Rossmann-like Domain"/>
    <property type="match status" value="1"/>
</dbReference>
<evidence type="ECO:0000313" key="4">
    <source>
        <dbReference type="EMBL" id="MCB4880483.1"/>
    </source>
</evidence>
<reference evidence="4" key="2">
    <citation type="submission" date="2021-07" db="EMBL/GenBank/DDBJ databases">
        <title>Xylan utilisation by Bifidobacterium pseudocatenulatum.</title>
        <authorList>
            <person name="Watanabe Y."/>
        </authorList>
    </citation>
    <scope>NUCLEOTIDE SEQUENCE</scope>
    <source>
        <strain evidence="4">YIT12824</strain>
    </source>
</reference>
<dbReference type="GO" id="GO:0070403">
    <property type="term" value="F:NAD+ binding"/>
    <property type="evidence" value="ECO:0007669"/>
    <property type="project" value="InterPro"/>
</dbReference>
<evidence type="ECO:0000313" key="8">
    <source>
        <dbReference type="Proteomes" id="UP000284163"/>
    </source>
</evidence>
<organism evidence="6 8">
    <name type="scientific">Bifidobacterium pseudocatenulatum</name>
    <dbReference type="NCBI Taxonomy" id="28026"/>
    <lineage>
        <taxon>Bacteria</taxon>
        <taxon>Bacillati</taxon>
        <taxon>Actinomycetota</taxon>
        <taxon>Actinomycetes</taxon>
        <taxon>Bifidobacteriales</taxon>
        <taxon>Bifidobacteriaceae</taxon>
        <taxon>Bifidobacterium</taxon>
    </lineage>
</organism>
<dbReference type="EMBL" id="QSDK01000004">
    <property type="protein sequence ID" value="RGY77390.1"/>
    <property type="molecule type" value="Genomic_DNA"/>
</dbReference>
<dbReference type="OrthoDB" id="9802008at2"/>
<dbReference type="Gene3D" id="1.10.3660.10">
    <property type="entry name" value="6-phosphogluconate dehydrogenase C-terminal like domain"/>
    <property type="match status" value="1"/>
</dbReference>
<dbReference type="InterPro" id="IPR036291">
    <property type="entry name" value="NAD(P)-bd_dom_sf"/>
</dbReference>
<dbReference type="EMBL" id="QSWD01000003">
    <property type="protein sequence ID" value="RGP02778.1"/>
    <property type="molecule type" value="Genomic_DNA"/>
</dbReference>
<dbReference type="SUPFAM" id="SSF51735">
    <property type="entry name" value="NAD(P)-binding Rossmann-fold domains"/>
    <property type="match status" value="1"/>
</dbReference>
<dbReference type="GO" id="GO:0004665">
    <property type="term" value="F:prephenate dehydrogenase (NADP+) activity"/>
    <property type="evidence" value="ECO:0007669"/>
    <property type="project" value="InterPro"/>
</dbReference>
<dbReference type="InterPro" id="IPR050812">
    <property type="entry name" value="Preph/Arog_dehydrog"/>
</dbReference>
<comment type="similarity">
    <text evidence="1">Belongs to the prephenate/arogenate dehydrogenase family.</text>
</comment>
<dbReference type="GO" id="GO:0008977">
    <property type="term" value="F:prephenate dehydrogenase (NAD+) activity"/>
    <property type="evidence" value="ECO:0007669"/>
    <property type="project" value="InterPro"/>
</dbReference>
<accession>A0A3E5AZT8</accession>
<name>A0A3E5AZT8_BIFPS</name>
<evidence type="ECO:0000256" key="1">
    <source>
        <dbReference type="ARBA" id="ARBA00007964"/>
    </source>
</evidence>
<dbReference type="Pfam" id="PF02153">
    <property type="entry name" value="PDH_N"/>
    <property type="match status" value="1"/>
</dbReference>
<evidence type="ECO:0000259" key="3">
    <source>
        <dbReference type="PROSITE" id="PS51176"/>
    </source>
</evidence>
<dbReference type="Proteomes" id="UP000284163">
    <property type="component" value="Unassembled WGS sequence"/>
</dbReference>
<feature type="domain" description="Prephenate/arogenate dehydrogenase" evidence="3">
    <location>
        <begin position="16"/>
        <end position="311"/>
    </location>
</feature>